<accession>A0A822Y483</accession>
<dbReference type="Proteomes" id="UP000607653">
    <property type="component" value="Unassembled WGS sequence"/>
</dbReference>
<sequence length="80" mass="9597">MPAYMSMHKEMICSFQFIIAKRTVGGWKVYTSFDKIIFDYTFAKRGYPDQGHITWNFTHPDRYVGRVSRSKFVMTVRRFD</sequence>
<dbReference type="EMBL" id="DUZY01000002">
    <property type="protein sequence ID" value="DAD28734.1"/>
    <property type="molecule type" value="Genomic_DNA"/>
</dbReference>
<gene>
    <name evidence="1" type="ORF">HUJ06_030202</name>
</gene>
<name>A0A822Y483_NELNU</name>
<comment type="caution">
    <text evidence="1">The sequence shown here is derived from an EMBL/GenBank/DDBJ whole genome shotgun (WGS) entry which is preliminary data.</text>
</comment>
<protein>
    <submittedName>
        <fullName evidence="1">Uncharacterized protein</fullName>
    </submittedName>
</protein>
<proteinExistence type="predicted"/>
<evidence type="ECO:0000313" key="1">
    <source>
        <dbReference type="EMBL" id="DAD28734.1"/>
    </source>
</evidence>
<keyword evidence="2" id="KW-1185">Reference proteome</keyword>
<evidence type="ECO:0000313" key="2">
    <source>
        <dbReference type="Proteomes" id="UP000607653"/>
    </source>
</evidence>
<organism evidence="1 2">
    <name type="scientific">Nelumbo nucifera</name>
    <name type="common">Sacred lotus</name>
    <dbReference type="NCBI Taxonomy" id="4432"/>
    <lineage>
        <taxon>Eukaryota</taxon>
        <taxon>Viridiplantae</taxon>
        <taxon>Streptophyta</taxon>
        <taxon>Embryophyta</taxon>
        <taxon>Tracheophyta</taxon>
        <taxon>Spermatophyta</taxon>
        <taxon>Magnoliopsida</taxon>
        <taxon>Proteales</taxon>
        <taxon>Nelumbonaceae</taxon>
        <taxon>Nelumbo</taxon>
    </lineage>
</organism>
<dbReference type="AlphaFoldDB" id="A0A822Y483"/>
<reference evidence="1 2" key="1">
    <citation type="journal article" date="2020" name="Mol. Biol. Evol.">
        <title>Distinct Expression and Methylation Patterns for Genes with Different Fates following a Single Whole-Genome Duplication in Flowering Plants.</title>
        <authorList>
            <person name="Shi T."/>
            <person name="Rahmani R.S."/>
            <person name="Gugger P.F."/>
            <person name="Wang M."/>
            <person name="Li H."/>
            <person name="Zhang Y."/>
            <person name="Li Z."/>
            <person name="Wang Q."/>
            <person name="Van de Peer Y."/>
            <person name="Marchal K."/>
            <person name="Chen J."/>
        </authorList>
    </citation>
    <scope>NUCLEOTIDE SEQUENCE [LARGE SCALE GENOMIC DNA]</scope>
    <source>
        <tissue evidence="1">Leaf</tissue>
    </source>
</reference>